<evidence type="ECO:0000313" key="7">
    <source>
        <dbReference type="EMBL" id="MFC4353114.1"/>
    </source>
</evidence>
<dbReference type="InterPro" id="IPR006225">
    <property type="entry name" value="PsdUridine_synth_RluC/D"/>
</dbReference>
<dbReference type="InterPro" id="IPR020103">
    <property type="entry name" value="PsdUridine_synth_cat_dom_sf"/>
</dbReference>
<keyword evidence="3" id="KW-0694">RNA-binding</keyword>
<dbReference type="Pfam" id="PF00849">
    <property type="entry name" value="PseudoU_synth_2"/>
    <property type="match status" value="1"/>
</dbReference>
<organism evidence="7 8">
    <name type="scientific">Fodinicurvata halophila</name>
    <dbReference type="NCBI Taxonomy" id="1419723"/>
    <lineage>
        <taxon>Bacteria</taxon>
        <taxon>Pseudomonadati</taxon>
        <taxon>Pseudomonadota</taxon>
        <taxon>Alphaproteobacteria</taxon>
        <taxon>Rhodospirillales</taxon>
        <taxon>Rhodovibrionaceae</taxon>
        <taxon>Fodinicurvata</taxon>
    </lineage>
</organism>
<dbReference type="NCBIfam" id="TIGR00005">
    <property type="entry name" value="rluA_subfam"/>
    <property type="match status" value="1"/>
</dbReference>
<proteinExistence type="inferred from homology"/>
<dbReference type="RefSeq" id="WP_382423491.1">
    <property type="nucleotide sequence ID" value="NZ_JBHSCW010000011.1"/>
</dbReference>
<reference evidence="8" key="1">
    <citation type="journal article" date="2019" name="Int. J. Syst. Evol. Microbiol.">
        <title>The Global Catalogue of Microorganisms (GCM) 10K type strain sequencing project: providing services to taxonomists for standard genome sequencing and annotation.</title>
        <authorList>
            <consortium name="The Broad Institute Genomics Platform"/>
            <consortium name="The Broad Institute Genome Sequencing Center for Infectious Disease"/>
            <person name="Wu L."/>
            <person name="Ma J."/>
        </authorList>
    </citation>
    <scope>NUCLEOTIDE SEQUENCE [LARGE SCALE GENOMIC DNA]</scope>
    <source>
        <strain evidence="8">CECT 8472</strain>
    </source>
</reference>
<protein>
    <recommendedName>
        <fullName evidence="4">Pseudouridine synthase</fullName>
        <ecNumber evidence="4">5.4.99.-</ecNumber>
    </recommendedName>
</protein>
<evidence type="ECO:0000313" key="8">
    <source>
        <dbReference type="Proteomes" id="UP001595799"/>
    </source>
</evidence>
<evidence type="ECO:0000256" key="5">
    <source>
        <dbReference type="SAM" id="MobiDB-lite"/>
    </source>
</evidence>
<comment type="similarity">
    <text evidence="1 4">Belongs to the pseudouridine synthase RluA family.</text>
</comment>
<dbReference type="PROSITE" id="PS50889">
    <property type="entry name" value="S4"/>
    <property type="match status" value="1"/>
</dbReference>
<dbReference type="InterPro" id="IPR006224">
    <property type="entry name" value="PsdUridine_synth_RluA-like_CS"/>
</dbReference>
<accession>A0ABV8UPT0</accession>
<dbReference type="InterPro" id="IPR002942">
    <property type="entry name" value="S4_RNA-bd"/>
</dbReference>
<dbReference type="Gene3D" id="3.30.2350.10">
    <property type="entry name" value="Pseudouridine synthase"/>
    <property type="match status" value="1"/>
</dbReference>
<dbReference type="CDD" id="cd02869">
    <property type="entry name" value="PseudoU_synth_RluA_like"/>
    <property type="match status" value="1"/>
</dbReference>
<dbReference type="PANTHER" id="PTHR21600:SF81">
    <property type="entry name" value="21S RRNA PSEUDOURIDINE(2819) SYNTHASE"/>
    <property type="match status" value="1"/>
</dbReference>
<dbReference type="CDD" id="cd00165">
    <property type="entry name" value="S4"/>
    <property type="match status" value="1"/>
</dbReference>
<dbReference type="SUPFAM" id="SSF55120">
    <property type="entry name" value="Pseudouridine synthase"/>
    <property type="match status" value="1"/>
</dbReference>
<evidence type="ECO:0000256" key="3">
    <source>
        <dbReference type="PROSITE-ProRule" id="PRU00182"/>
    </source>
</evidence>
<evidence type="ECO:0000256" key="4">
    <source>
        <dbReference type="RuleBase" id="RU362028"/>
    </source>
</evidence>
<dbReference type="Proteomes" id="UP001595799">
    <property type="component" value="Unassembled WGS sequence"/>
</dbReference>
<dbReference type="InterPro" id="IPR006145">
    <property type="entry name" value="PsdUridine_synth_RsuA/RluA"/>
</dbReference>
<dbReference type="EC" id="5.4.99.-" evidence="4"/>
<dbReference type="Gene3D" id="3.10.290.10">
    <property type="entry name" value="RNA-binding S4 domain"/>
    <property type="match status" value="1"/>
</dbReference>
<dbReference type="InterPro" id="IPR036986">
    <property type="entry name" value="S4_RNA-bd_sf"/>
</dbReference>
<name>A0ABV8UPT0_9PROT</name>
<evidence type="ECO:0000256" key="2">
    <source>
        <dbReference type="ARBA" id="ARBA00023235"/>
    </source>
</evidence>
<comment type="caution">
    <text evidence="7">The sequence shown here is derived from an EMBL/GenBank/DDBJ whole genome shotgun (WGS) entry which is preliminary data.</text>
</comment>
<gene>
    <name evidence="7" type="ORF">ACFOW6_16310</name>
</gene>
<dbReference type="Pfam" id="PF01479">
    <property type="entry name" value="S4"/>
    <property type="match status" value="1"/>
</dbReference>
<dbReference type="PANTHER" id="PTHR21600">
    <property type="entry name" value="MITOCHONDRIAL RNA PSEUDOURIDINE SYNTHASE"/>
    <property type="match status" value="1"/>
</dbReference>
<comment type="catalytic activity">
    <reaction evidence="4">
        <text>a uridine in RNA = a pseudouridine in RNA</text>
        <dbReference type="Rhea" id="RHEA:48348"/>
        <dbReference type="Rhea" id="RHEA-COMP:12068"/>
        <dbReference type="Rhea" id="RHEA-COMP:12069"/>
        <dbReference type="ChEBI" id="CHEBI:65314"/>
        <dbReference type="ChEBI" id="CHEBI:65315"/>
    </reaction>
</comment>
<dbReference type="SUPFAM" id="SSF55174">
    <property type="entry name" value="Alpha-L RNA-binding motif"/>
    <property type="match status" value="1"/>
</dbReference>
<feature type="domain" description="RNA-binding S4" evidence="6">
    <location>
        <begin position="14"/>
        <end position="77"/>
    </location>
</feature>
<evidence type="ECO:0000259" key="6">
    <source>
        <dbReference type="SMART" id="SM00363"/>
    </source>
</evidence>
<feature type="region of interest" description="Disordered" evidence="5">
    <location>
        <begin position="61"/>
        <end position="80"/>
    </location>
</feature>
<dbReference type="SMART" id="SM00363">
    <property type="entry name" value="S4"/>
    <property type="match status" value="1"/>
</dbReference>
<dbReference type="PROSITE" id="PS01129">
    <property type="entry name" value="PSI_RLU"/>
    <property type="match status" value="1"/>
</dbReference>
<keyword evidence="8" id="KW-1185">Reference proteome</keyword>
<comment type="function">
    <text evidence="4">Responsible for synthesis of pseudouridine from uracil.</text>
</comment>
<keyword evidence="2 4" id="KW-0413">Isomerase</keyword>
<dbReference type="EMBL" id="JBHSCW010000011">
    <property type="protein sequence ID" value="MFC4353114.1"/>
    <property type="molecule type" value="Genomic_DNA"/>
</dbReference>
<evidence type="ECO:0000256" key="1">
    <source>
        <dbReference type="ARBA" id="ARBA00010876"/>
    </source>
</evidence>
<sequence>MVENRSVAREDGQQRLDRWFKRHYPGLSHGRLEKLLRKGQIRVDGRRAKASTRLEPGQIVRVPPLGEDSRSGKPPAPTPTLSEAEAAELKARILYQDDWLMAIDKPAGLAVQGGSRQHRHLDAFLDLLQFEKKERPRLVHRLDRDTAGVLLLARTAEAARRLTAIFKGDEALKLYWALVAGQPDPAAGEIDLPLGKYRSRGTEKVGPDVEEARTAISRYALIQKTGKQVTWLALRPLTGRTHQLRVHCNAIGHPILGDGKYGGRQAFPEKPWKPERLMLLAREITLPHPEDGTTLRITAPLPEHFEAAFRTLGFDSDTGYALKAAGTLGL</sequence>
<dbReference type="InterPro" id="IPR050188">
    <property type="entry name" value="RluA_PseudoU_synthase"/>
</dbReference>